<evidence type="ECO:0000256" key="1">
    <source>
        <dbReference type="ARBA" id="ARBA00004613"/>
    </source>
</evidence>
<dbReference type="GO" id="GO:0006508">
    <property type="term" value="P:proteolysis"/>
    <property type="evidence" value="ECO:0007669"/>
    <property type="project" value="UniProtKB-KW"/>
</dbReference>
<dbReference type="PANTHER" id="PTHR24256">
    <property type="entry name" value="TRYPTASE-RELATED"/>
    <property type="match status" value="1"/>
</dbReference>
<dbReference type="PROSITE" id="PS00135">
    <property type="entry name" value="TRYPSIN_SER"/>
    <property type="match status" value="1"/>
</dbReference>
<dbReference type="InterPro" id="IPR009003">
    <property type="entry name" value="Peptidase_S1_PA"/>
</dbReference>
<dbReference type="CDD" id="cd00190">
    <property type="entry name" value="Tryp_SPc"/>
    <property type="match status" value="1"/>
</dbReference>
<dbReference type="InterPro" id="IPR001254">
    <property type="entry name" value="Trypsin_dom"/>
</dbReference>
<dbReference type="AlphaFoldDB" id="A0A6B9KZD7"/>
<feature type="domain" description="Peptidase S1" evidence="9">
    <location>
        <begin position="154"/>
        <end position="390"/>
    </location>
</feature>
<comment type="subcellular location">
    <subcellularLocation>
        <location evidence="1">Secreted</location>
    </subcellularLocation>
</comment>
<evidence type="ECO:0000256" key="6">
    <source>
        <dbReference type="ARBA" id="ARBA00023157"/>
    </source>
</evidence>
<keyword evidence="5 8" id="KW-0720">Serine protease</keyword>
<name>A0A6B9KZD7_PLARH</name>
<evidence type="ECO:0000256" key="2">
    <source>
        <dbReference type="ARBA" id="ARBA00022525"/>
    </source>
</evidence>
<organism evidence="10">
    <name type="scientific">Platymeris rhadamanthus</name>
    <name type="common">Red spot assassin bug</name>
    <dbReference type="NCBI Taxonomy" id="1134088"/>
    <lineage>
        <taxon>Eukaryota</taxon>
        <taxon>Metazoa</taxon>
        <taxon>Ecdysozoa</taxon>
        <taxon>Arthropoda</taxon>
        <taxon>Hexapoda</taxon>
        <taxon>Insecta</taxon>
        <taxon>Pterygota</taxon>
        <taxon>Neoptera</taxon>
        <taxon>Paraneoptera</taxon>
        <taxon>Hemiptera</taxon>
        <taxon>Heteroptera</taxon>
        <taxon>Panheteroptera</taxon>
        <taxon>Cimicomorpha</taxon>
        <taxon>Reduviidae</taxon>
        <taxon>Platymeris</taxon>
    </lineage>
</organism>
<dbReference type="Pfam" id="PF00089">
    <property type="entry name" value="Trypsin"/>
    <property type="match status" value="1"/>
</dbReference>
<reference evidence="10" key="1">
    <citation type="journal article" date="2019" name="Toxins">
        <title>Missiles of mass disruption: composition and glandular origin of venom used as a projectile defensive weapon by the assassin bug Platymeris rhadamanthus.</title>
        <authorList>
            <person name="Walker A.A."/>
            <person name="Robinson S.D."/>
            <person name="Undheim E.A.B."/>
            <person name="Jin J."/>
            <person name="Han X."/>
            <person name="Fry B.G."/>
            <person name="Vetter I."/>
            <person name="King G.F."/>
        </authorList>
    </citation>
    <scope>NUCLEOTIDE SEQUENCE</scope>
    <source>
        <tissue evidence="10">Venom glands</tissue>
    </source>
</reference>
<dbReference type="GO" id="GO:0004252">
    <property type="term" value="F:serine-type endopeptidase activity"/>
    <property type="evidence" value="ECO:0007669"/>
    <property type="project" value="InterPro"/>
</dbReference>
<dbReference type="EMBL" id="MN208381">
    <property type="protein sequence ID" value="QHB21570.1"/>
    <property type="molecule type" value="mRNA"/>
</dbReference>
<proteinExistence type="evidence at transcript level"/>
<evidence type="ECO:0000256" key="4">
    <source>
        <dbReference type="ARBA" id="ARBA00022801"/>
    </source>
</evidence>
<dbReference type="InterPro" id="IPR001314">
    <property type="entry name" value="Peptidase_S1A"/>
</dbReference>
<dbReference type="InterPro" id="IPR043504">
    <property type="entry name" value="Peptidase_S1_PA_chymotrypsin"/>
</dbReference>
<sequence length="399" mass="43963">MLVLFVFIGVGSAINLNIASDGKNVFLKPKTGNGLVETQWILKAAKGCKLVMGCVFKTQSCKSAKLIIDVGGTFSQHCPEESMTVFNTSTKDIMSVTIENVGPNMAAYCHVKATKSYIDQPEIPIDSSEHGLITRAKKKTSCRCGWSNKSPKRIVGGNEAGINEYPFIVLLMETKTRFPFCGGSIITTRHVLTAAHCTYPNRDVDLSVLVGEHDIRTFKETPATKVIDVEKKLDHPDYNNITQIHDISLLLLKENIPLSDFVGPVCMPSAQQNLLNEYIKVMGWGLTKDEEEGGKASPVLRKVNVRIIDVDICKTIYGIDTTQIRQICTYNNAKDSCQGDSGGPLVRLNPQTNMFEQVAVVSFGRKCASTDPGVNSNVAFYMDWIKKVIKTTKNVELCN</sequence>
<dbReference type="InterPro" id="IPR018114">
    <property type="entry name" value="TRYPSIN_HIS"/>
</dbReference>
<dbReference type="PROSITE" id="PS50240">
    <property type="entry name" value="TRYPSIN_DOM"/>
    <property type="match status" value="1"/>
</dbReference>
<evidence type="ECO:0000256" key="8">
    <source>
        <dbReference type="RuleBase" id="RU363034"/>
    </source>
</evidence>
<keyword evidence="2" id="KW-0964">Secreted</keyword>
<dbReference type="SMART" id="SM00020">
    <property type="entry name" value="Tryp_SPc"/>
    <property type="match status" value="1"/>
</dbReference>
<comment type="similarity">
    <text evidence="7">Belongs to the peptidase S1 family. CLIP subfamily.</text>
</comment>
<dbReference type="Gene3D" id="2.40.10.10">
    <property type="entry name" value="Trypsin-like serine proteases"/>
    <property type="match status" value="1"/>
</dbReference>
<evidence type="ECO:0000259" key="9">
    <source>
        <dbReference type="PROSITE" id="PS50240"/>
    </source>
</evidence>
<evidence type="ECO:0000313" key="10">
    <source>
        <dbReference type="EMBL" id="QHB21570.1"/>
    </source>
</evidence>
<evidence type="ECO:0000256" key="5">
    <source>
        <dbReference type="ARBA" id="ARBA00022825"/>
    </source>
</evidence>
<dbReference type="InterPro" id="IPR051487">
    <property type="entry name" value="Ser/Thr_Proteases_Immune/Dev"/>
</dbReference>
<dbReference type="FunFam" id="2.40.10.10:FF:000015">
    <property type="entry name" value="Atrial natriuretic peptide-converting enzyme"/>
    <property type="match status" value="1"/>
</dbReference>
<keyword evidence="4 8" id="KW-0378">Hydrolase</keyword>
<evidence type="ECO:0000256" key="7">
    <source>
        <dbReference type="ARBA" id="ARBA00024195"/>
    </source>
</evidence>
<dbReference type="SUPFAM" id="SSF50494">
    <property type="entry name" value="Trypsin-like serine proteases"/>
    <property type="match status" value="1"/>
</dbReference>
<accession>A0A6B9KZD7</accession>
<dbReference type="PRINTS" id="PR00722">
    <property type="entry name" value="CHYMOTRYPSIN"/>
</dbReference>
<dbReference type="PROSITE" id="PS00134">
    <property type="entry name" value="TRYPSIN_HIS"/>
    <property type="match status" value="1"/>
</dbReference>
<keyword evidence="3 8" id="KW-0645">Protease</keyword>
<dbReference type="InterPro" id="IPR033116">
    <property type="entry name" value="TRYPSIN_SER"/>
</dbReference>
<keyword evidence="6" id="KW-1015">Disulfide bond</keyword>
<dbReference type="GO" id="GO:0005576">
    <property type="term" value="C:extracellular region"/>
    <property type="evidence" value="ECO:0007669"/>
    <property type="project" value="UniProtKB-SubCell"/>
</dbReference>
<protein>
    <submittedName>
        <fullName evidence="10">Venom S1 protease 25</fullName>
    </submittedName>
</protein>
<evidence type="ECO:0000256" key="3">
    <source>
        <dbReference type="ARBA" id="ARBA00022670"/>
    </source>
</evidence>